<gene>
    <name evidence="3" type="ORF">QWY31_11955</name>
</gene>
<dbReference type="InterPro" id="IPR002656">
    <property type="entry name" value="Acyl_transf_3_dom"/>
</dbReference>
<proteinExistence type="predicted"/>
<evidence type="ECO:0000313" key="3">
    <source>
        <dbReference type="EMBL" id="MDN4166220.1"/>
    </source>
</evidence>
<feature type="transmembrane region" description="Helical" evidence="1">
    <location>
        <begin position="142"/>
        <end position="162"/>
    </location>
</feature>
<keyword evidence="4" id="KW-1185">Reference proteome</keyword>
<dbReference type="PANTHER" id="PTHR36927">
    <property type="entry name" value="BLR4337 PROTEIN"/>
    <property type="match status" value="1"/>
</dbReference>
<dbReference type="EMBL" id="JAUHJS010000006">
    <property type="protein sequence ID" value="MDN4166220.1"/>
    <property type="molecule type" value="Genomic_DNA"/>
</dbReference>
<feature type="transmembrane region" description="Helical" evidence="1">
    <location>
        <begin position="244"/>
        <end position="264"/>
    </location>
</feature>
<comment type="caution">
    <text evidence="3">The sequence shown here is derived from an EMBL/GenBank/DDBJ whole genome shotgun (WGS) entry which is preliminary data.</text>
</comment>
<feature type="transmembrane region" description="Helical" evidence="1">
    <location>
        <begin position="317"/>
        <end position="336"/>
    </location>
</feature>
<evidence type="ECO:0000256" key="1">
    <source>
        <dbReference type="SAM" id="Phobius"/>
    </source>
</evidence>
<evidence type="ECO:0000259" key="2">
    <source>
        <dbReference type="Pfam" id="PF01757"/>
    </source>
</evidence>
<keyword evidence="3" id="KW-0012">Acyltransferase</keyword>
<evidence type="ECO:0000313" key="4">
    <source>
        <dbReference type="Proteomes" id="UP001168552"/>
    </source>
</evidence>
<dbReference type="Pfam" id="PF01757">
    <property type="entry name" value="Acyl_transf_3"/>
    <property type="match status" value="1"/>
</dbReference>
<feature type="transmembrane region" description="Helical" evidence="1">
    <location>
        <begin position="183"/>
        <end position="203"/>
    </location>
</feature>
<feature type="transmembrane region" description="Helical" evidence="1">
    <location>
        <begin position="348"/>
        <end position="366"/>
    </location>
</feature>
<dbReference type="PANTHER" id="PTHR36927:SF3">
    <property type="entry name" value="GLUCANS BIOSYNTHESIS PROTEIN C"/>
    <property type="match status" value="1"/>
</dbReference>
<accession>A0ABT8F759</accession>
<feature type="transmembrane region" description="Helical" evidence="1">
    <location>
        <begin position="215"/>
        <end position="232"/>
    </location>
</feature>
<name>A0ABT8F759_9BACT</name>
<dbReference type="InterPro" id="IPR050623">
    <property type="entry name" value="Glucan_succinyl_AcylTrfase"/>
</dbReference>
<dbReference type="RefSeq" id="WP_320004756.1">
    <property type="nucleotide sequence ID" value="NZ_JAUHJS010000006.1"/>
</dbReference>
<dbReference type="Proteomes" id="UP001168552">
    <property type="component" value="Unassembled WGS sequence"/>
</dbReference>
<keyword evidence="3" id="KW-0808">Transferase</keyword>
<keyword evidence="1" id="KW-0812">Transmembrane</keyword>
<feature type="transmembrane region" description="Helical" evidence="1">
    <location>
        <begin position="58"/>
        <end position="77"/>
    </location>
</feature>
<keyword evidence="1" id="KW-1133">Transmembrane helix</keyword>
<feature type="domain" description="Acyltransferase 3" evidence="2">
    <location>
        <begin position="11"/>
        <end position="362"/>
    </location>
</feature>
<reference evidence="3" key="1">
    <citation type="submission" date="2023-06" db="EMBL/GenBank/DDBJ databases">
        <title>Cytophagales bacterium Strain LB-30, isolated from soil.</title>
        <authorList>
            <person name="Liu B."/>
        </authorList>
    </citation>
    <scope>NUCLEOTIDE SEQUENCE</scope>
    <source>
        <strain evidence="3">LB-30</strain>
    </source>
</reference>
<feature type="transmembrane region" description="Helical" evidence="1">
    <location>
        <begin position="89"/>
        <end position="110"/>
    </location>
</feature>
<keyword evidence="1" id="KW-0472">Membrane</keyword>
<feature type="transmembrane region" description="Helical" evidence="1">
    <location>
        <begin position="15"/>
        <end position="38"/>
    </location>
</feature>
<sequence length="382" mass="45896">MQTLSAHSRRYDLDWLRFLAILLLLFFHTGMWFTTWDWHVKNNELSTTFNYWMIWSHYWRMPLLLFISGAGTFMALGKRTLRQFTGERFMRLIIPLVFGMFVVVPPQIYFEYIAKYSSYWDFYPSVFEFQAYPGGSFSWHHLWFILYLFLYSLLMIPLLRYVRSEKSQEFKDKLFVRLSKPWGALWIPAIFIFLTQLALRPYFPEETHDLKDLGYFVFYLCFFFFGILFYSDARIWNSLGAHRYKFLTAALLILIPIYTVYMHFRGVYTLPFEEFTLEVLFEVPATFMAWFTVIAIIAFGQHYLNRPHPWLSKINEGLYPFYILHQTVIIAIGYYICQLNWSVSAKFWAISFLTLFTCLSIYFFLIKPFSLMRVLFGMKAKG</sequence>
<dbReference type="GO" id="GO:0016746">
    <property type="term" value="F:acyltransferase activity"/>
    <property type="evidence" value="ECO:0007669"/>
    <property type="project" value="UniProtKB-KW"/>
</dbReference>
<protein>
    <submittedName>
        <fullName evidence="3">Acyltransferase family protein</fullName>
    </submittedName>
</protein>
<feature type="transmembrane region" description="Helical" evidence="1">
    <location>
        <begin position="284"/>
        <end position="305"/>
    </location>
</feature>
<organism evidence="3 4">
    <name type="scientific">Shiella aurantiaca</name>
    <dbReference type="NCBI Taxonomy" id="3058365"/>
    <lineage>
        <taxon>Bacteria</taxon>
        <taxon>Pseudomonadati</taxon>
        <taxon>Bacteroidota</taxon>
        <taxon>Cytophagia</taxon>
        <taxon>Cytophagales</taxon>
        <taxon>Shiellaceae</taxon>
        <taxon>Shiella</taxon>
    </lineage>
</organism>